<evidence type="ECO:0000313" key="2">
    <source>
        <dbReference type="EMBL" id="TWH24768.1"/>
    </source>
</evidence>
<comment type="caution">
    <text evidence="2">The sequence shown here is derived from an EMBL/GenBank/DDBJ whole genome shotgun (WGS) entry which is preliminary data.</text>
</comment>
<feature type="domain" description="Aminoglycoside phosphotransferase" evidence="1">
    <location>
        <begin position="37"/>
        <end position="267"/>
    </location>
</feature>
<keyword evidence="2" id="KW-0808">Transferase</keyword>
<dbReference type="CDD" id="cd05154">
    <property type="entry name" value="ACAD10_11_N-like"/>
    <property type="match status" value="1"/>
</dbReference>
<dbReference type="GO" id="GO:0016301">
    <property type="term" value="F:kinase activity"/>
    <property type="evidence" value="ECO:0007669"/>
    <property type="project" value="UniProtKB-KW"/>
</dbReference>
<keyword evidence="2" id="KW-0418">Kinase</keyword>
<dbReference type="PANTHER" id="PTHR47829">
    <property type="entry name" value="HYDROLASE, PUTATIVE (AFU_ORTHOLOGUE AFUA_1G12880)-RELATED"/>
    <property type="match status" value="1"/>
</dbReference>
<evidence type="ECO:0000259" key="1">
    <source>
        <dbReference type="Pfam" id="PF01636"/>
    </source>
</evidence>
<dbReference type="InterPro" id="IPR052898">
    <property type="entry name" value="ACAD10-like"/>
</dbReference>
<dbReference type="AlphaFoldDB" id="A0A562ESM1"/>
<protein>
    <submittedName>
        <fullName evidence="2">Aminoglycoside phosphotransferase (APT) family kinase protein</fullName>
    </submittedName>
</protein>
<dbReference type="Proteomes" id="UP000317573">
    <property type="component" value="Unassembled WGS sequence"/>
</dbReference>
<dbReference type="Pfam" id="PF01636">
    <property type="entry name" value="APH"/>
    <property type="match status" value="1"/>
</dbReference>
<accession>A0A562ESM1</accession>
<dbReference type="InterPro" id="IPR002575">
    <property type="entry name" value="Aminoglycoside_PTrfase"/>
</dbReference>
<organism evidence="2 3">
    <name type="scientific">Rhodococcus rhodochrous J45</name>
    <dbReference type="NCBI Taxonomy" id="935266"/>
    <lineage>
        <taxon>Bacteria</taxon>
        <taxon>Bacillati</taxon>
        <taxon>Actinomycetota</taxon>
        <taxon>Actinomycetes</taxon>
        <taxon>Mycobacteriales</taxon>
        <taxon>Nocardiaceae</taxon>
        <taxon>Rhodococcus</taxon>
    </lineage>
</organism>
<dbReference type="PANTHER" id="PTHR47829:SF1">
    <property type="entry name" value="HAD FAMILY PHOSPHATASE"/>
    <property type="match status" value="1"/>
</dbReference>
<gene>
    <name evidence="2" type="ORF">L618_000100002220</name>
</gene>
<name>A0A562ESM1_RHORH</name>
<dbReference type="EMBL" id="VLJT01000001">
    <property type="protein sequence ID" value="TWH24768.1"/>
    <property type="molecule type" value="Genomic_DNA"/>
</dbReference>
<reference evidence="2 3" key="1">
    <citation type="submission" date="2019-07" db="EMBL/GenBank/DDBJ databases">
        <title>Genome sequencing of lignin-degrading bacterial isolates.</title>
        <authorList>
            <person name="Gladden J."/>
        </authorList>
    </citation>
    <scope>NUCLEOTIDE SEQUENCE [LARGE SCALE GENOMIC DNA]</scope>
    <source>
        <strain evidence="2 3">J45</strain>
    </source>
</reference>
<proteinExistence type="predicted"/>
<dbReference type="InterPro" id="IPR011009">
    <property type="entry name" value="Kinase-like_dom_sf"/>
</dbReference>
<evidence type="ECO:0000313" key="3">
    <source>
        <dbReference type="Proteomes" id="UP000317573"/>
    </source>
</evidence>
<dbReference type="InterPro" id="IPR041726">
    <property type="entry name" value="ACAD10_11_N"/>
</dbReference>
<dbReference type="Gene3D" id="3.30.200.20">
    <property type="entry name" value="Phosphorylase Kinase, domain 1"/>
    <property type="match status" value="1"/>
</dbReference>
<dbReference type="Gene3D" id="3.90.1200.10">
    <property type="match status" value="1"/>
</dbReference>
<sequence>MTTLPENARTVRDEDAFDVDAVAAWLAENAGIAGVPEVRQFSGGASNLTYLLRYPDRDLVLRRPPAGAKPSSGHDMAREYRIQSMLAPVYPYVPTMVGLCTDHSVLGSDFYVMDRVPGTILRTNPPTQLDLSEADTRTLCLRIVDLLVELHGIDPESAGLSGLGRGSGYVARQVAGWTSRYAKARTDNVPDFARVTEWLAARQPQDVAQTVIHGDFRLDNIVLDENDPLKPLAVLDWELATIGDPLMDLGSSLAYWVQADDDDMLLLTKRQPSDLPGMLTRQEIVEYYSERTGLPVDGWGFYEVFGLFRLAVIAQQIYYRYHHGHTTNPAFKDFWIVVGYLESRCSALIDRYEKESR</sequence>
<dbReference type="RefSeq" id="WP_145690414.1">
    <property type="nucleotide sequence ID" value="NZ_VLJT01000001.1"/>
</dbReference>
<dbReference type="SUPFAM" id="SSF56112">
    <property type="entry name" value="Protein kinase-like (PK-like)"/>
    <property type="match status" value="1"/>
</dbReference>